<sequence length="751" mass="79838">MGQIRLGARVLVGLVVLLQVIGVVVPHLRPALTTLCLLTLHLTGAVFALRASRGGDRIAWRLVAAGELLTTAANAGLGTAHATGRPALFWVGSACGIAMYVSFALAAFAFPAQRLRGWQLAALAGETLAVLGCGFMYVWFLVLQPLLSRDTDWSRWPLLVGFPLGDLLMLTGVAAVVLRGGLHARTLPVAMLVAGLVAFLLGDAAFNAVGYDGNHAAGPLPATLSMLVASACVTLAAMWQCAVAGPADDSGPQRPWTATWFSYLPYGAVGLSLALMVFVTVRDGQIRTWGGLVLGLTVVTGGVAIRQVVSVRDSRQHETMDPLTGLSNRVGLARQATRALRRAEPVALLLIDLDGFKAVNDTHGHGVGDLLLLEFAATLRRDIRAGDVACRIGGDEFVVLQRDVTGEADVVALARRVLATAAKSPIHVDGRAITARASIGAALAADGDTADDLRHRADIAMYQAKRAGTHDVVVYQPGMLDRRADDAALGEDLEEAVSSGQLRVLYQPMVDLSSGRPVGAEALVRWHHPLRGIVSPLDFIPIAERTGAITGVGLYVLEQACRMVQTWAGHPYVSVNLSARQLQDPTLVGSVRTVLDRTALPPDRLVLEITESAIVDDRVALPALEALRAHGIRIAIDDFGTGYSSLQYLSRLPVDILKIDRSFVAELDNTGRGSAITEAVISLARILDMTTVAEGIETPAQAAELQRLGCRTGQGYLYAKPLAADDAEQYFTHPQRVLLPPPMTSPSSKAR</sequence>
<keyword evidence="1" id="KW-1133">Transmembrane helix</keyword>
<feature type="transmembrane region" description="Helical" evidence="1">
    <location>
        <begin position="189"/>
        <end position="208"/>
    </location>
</feature>
<evidence type="ECO:0000313" key="4">
    <source>
        <dbReference type="EMBL" id="GIF22422.1"/>
    </source>
</evidence>
<name>A0A919NRT5_9ACTN</name>
<dbReference type="AlphaFoldDB" id="A0A919NRT5"/>
<dbReference type="RefSeq" id="WP_239147681.1">
    <property type="nucleotide sequence ID" value="NZ_BOMY01000034.1"/>
</dbReference>
<dbReference type="Proteomes" id="UP000623608">
    <property type="component" value="Unassembled WGS sequence"/>
</dbReference>
<reference evidence="4" key="1">
    <citation type="submission" date="2021-01" db="EMBL/GenBank/DDBJ databases">
        <title>Whole genome shotgun sequence of Actinoplanes tereljensis NBRC 105297.</title>
        <authorList>
            <person name="Komaki H."/>
            <person name="Tamura T."/>
        </authorList>
    </citation>
    <scope>NUCLEOTIDE SEQUENCE</scope>
    <source>
        <strain evidence="4">NBRC 105297</strain>
    </source>
</reference>
<feature type="transmembrane region" description="Helical" evidence="1">
    <location>
        <begin position="160"/>
        <end position="182"/>
    </location>
</feature>
<dbReference type="CDD" id="cd01949">
    <property type="entry name" value="GGDEF"/>
    <property type="match status" value="1"/>
</dbReference>
<dbReference type="PROSITE" id="PS50887">
    <property type="entry name" value="GGDEF"/>
    <property type="match status" value="1"/>
</dbReference>
<accession>A0A919NRT5</accession>
<proteinExistence type="predicted"/>
<evidence type="ECO:0000313" key="5">
    <source>
        <dbReference type="Proteomes" id="UP000623608"/>
    </source>
</evidence>
<dbReference type="SUPFAM" id="SSF55073">
    <property type="entry name" value="Nucleotide cyclase"/>
    <property type="match status" value="1"/>
</dbReference>
<dbReference type="InterPro" id="IPR052155">
    <property type="entry name" value="Biofilm_reg_signaling"/>
</dbReference>
<gene>
    <name evidence="4" type="ORF">Ate02nite_51520</name>
</gene>
<evidence type="ECO:0000259" key="3">
    <source>
        <dbReference type="PROSITE" id="PS50887"/>
    </source>
</evidence>
<dbReference type="CDD" id="cd01948">
    <property type="entry name" value="EAL"/>
    <property type="match status" value="1"/>
</dbReference>
<keyword evidence="5" id="KW-1185">Reference proteome</keyword>
<dbReference type="NCBIfam" id="TIGR00254">
    <property type="entry name" value="GGDEF"/>
    <property type="match status" value="1"/>
</dbReference>
<dbReference type="EMBL" id="BOMY01000034">
    <property type="protein sequence ID" value="GIF22422.1"/>
    <property type="molecule type" value="Genomic_DNA"/>
</dbReference>
<feature type="transmembrane region" description="Helical" evidence="1">
    <location>
        <begin position="220"/>
        <end position="239"/>
    </location>
</feature>
<feature type="transmembrane region" description="Helical" evidence="1">
    <location>
        <begin position="31"/>
        <end position="51"/>
    </location>
</feature>
<organism evidence="4 5">
    <name type="scientific">Paractinoplanes tereljensis</name>
    <dbReference type="NCBI Taxonomy" id="571912"/>
    <lineage>
        <taxon>Bacteria</taxon>
        <taxon>Bacillati</taxon>
        <taxon>Actinomycetota</taxon>
        <taxon>Actinomycetes</taxon>
        <taxon>Micromonosporales</taxon>
        <taxon>Micromonosporaceae</taxon>
        <taxon>Paractinoplanes</taxon>
    </lineage>
</organism>
<dbReference type="SMART" id="SM00052">
    <property type="entry name" value="EAL"/>
    <property type="match status" value="1"/>
</dbReference>
<keyword evidence="1" id="KW-0472">Membrane</keyword>
<feature type="transmembrane region" description="Helical" evidence="1">
    <location>
        <begin position="120"/>
        <end position="140"/>
    </location>
</feature>
<dbReference type="PANTHER" id="PTHR44757">
    <property type="entry name" value="DIGUANYLATE CYCLASE DGCP"/>
    <property type="match status" value="1"/>
</dbReference>
<dbReference type="InterPro" id="IPR000160">
    <property type="entry name" value="GGDEF_dom"/>
</dbReference>
<dbReference type="PANTHER" id="PTHR44757:SF2">
    <property type="entry name" value="BIOFILM ARCHITECTURE MAINTENANCE PROTEIN MBAA"/>
    <property type="match status" value="1"/>
</dbReference>
<feature type="transmembrane region" description="Helical" evidence="1">
    <location>
        <begin position="260"/>
        <end position="280"/>
    </location>
</feature>
<dbReference type="PROSITE" id="PS50883">
    <property type="entry name" value="EAL"/>
    <property type="match status" value="1"/>
</dbReference>
<dbReference type="Pfam" id="PF00990">
    <property type="entry name" value="GGDEF"/>
    <property type="match status" value="1"/>
</dbReference>
<protein>
    <submittedName>
        <fullName evidence="4">Bifunctional diguanylate cyclase/phosphodiesterase</fullName>
    </submittedName>
</protein>
<dbReference type="SMART" id="SM00267">
    <property type="entry name" value="GGDEF"/>
    <property type="match status" value="1"/>
</dbReference>
<keyword evidence="1" id="KW-0812">Transmembrane</keyword>
<dbReference type="Pfam" id="PF00563">
    <property type="entry name" value="EAL"/>
    <property type="match status" value="1"/>
</dbReference>
<dbReference type="InterPro" id="IPR035919">
    <property type="entry name" value="EAL_sf"/>
</dbReference>
<evidence type="ECO:0000259" key="2">
    <source>
        <dbReference type="PROSITE" id="PS50883"/>
    </source>
</evidence>
<dbReference type="Gene3D" id="3.20.20.450">
    <property type="entry name" value="EAL domain"/>
    <property type="match status" value="1"/>
</dbReference>
<evidence type="ECO:0000256" key="1">
    <source>
        <dbReference type="SAM" id="Phobius"/>
    </source>
</evidence>
<dbReference type="InterPro" id="IPR029787">
    <property type="entry name" value="Nucleotide_cyclase"/>
</dbReference>
<dbReference type="InterPro" id="IPR001633">
    <property type="entry name" value="EAL_dom"/>
</dbReference>
<dbReference type="Gene3D" id="3.30.70.270">
    <property type="match status" value="1"/>
</dbReference>
<feature type="domain" description="EAL" evidence="2">
    <location>
        <begin position="486"/>
        <end position="735"/>
    </location>
</feature>
<dbReference type="SUPFAM" id="SSF141868">
    <property type="entry name" value="EAL domain-like"/>
    <property type="match status" value="1"/>
</dbReference>
<feature type="transmembrane region" description="Helical" evidence="1">
    <location>
        <begin position="286"/>
        <end position="305"/>
    </location>
</feature>
<feature type="transmembrane region" description="Helical" evidence="1">
    <location>
        <begin position="87"/>
        <end position="108"/>
    </location>
</feature>
<feature type="transmembrane region" description="Helical" evidence="1">
    <location>
        <begin position="7"/>
        <end position="25"/>
    </location>
</feature>
<dbReference type="InterPro" id="IPR043128">
    <property type="entry name" value="Rev_trsase/Diguanyl_cyclase"/>
</dbReference>
<comment type="caution">
    <text evidence="4">The sequence shown here is derived from an EMBL/GenBank/DDBJ whole genome shotgun (WGS) entry which is preliminary data.</text>
</comment>
<feature type="domain" description="GGDEF" evidence="3">
    <location>
        <begin position="344"/>
        <end position="477"/>
    </location>
</feature>